<keyword evidence="1" id="KW-0732">Signal</keyword>
<keyword evidence="3" id="KW-1185">Reference proteome</keyword>
<dbReference type="HOGENOM" id="CLU_1634260_0_0_4"/>
<feature type="chain" id="PRO_5005671482" evidence="1">
    <location>
        <begin position="22"/>
        <end position="162"/>
    </location>
</feature>
<dbReference type="AlphaFoldDB" id="D5CM09"/>
<name>D5CM09_SIDLE</name>
<dbReference type="KEGG" id="slt:Slit_0382"/>
<evidence type="ECO:0000313" key="3">
    <source>
        <dbReference type="Proteomes" id="UP000001625"/>
    </source>
</evidence>
<feature type="signal peptide" evidence="1">
    <location>
        <begin position="1"/>
        <end position="21"/>
    </location>
</feature>
<gene>
    <name evidence="2" type="ordered locus">Slit_0382</name>
</gene>
<protein>
    <submittedName>
        <fullName evidence="2">Uncharacterized protein</fullName>
    </submittedName>
</protein>
<accession>D5CM09</accession>
<dbReference type="RefSeq" id="WP_013028522.1">
    <property type="nucleotide sequence ID" value="NC_013959.1"/>
</dbReference>
<reference evidence="2 3" key="1">
    <citation type="submission" date="2010-03" db="EMBL/GenBank/DDBJ databases">
        <title>Complete sequence of Sideroxydans lithotrophicus ES-1.</title>
        <authorList>
            <consortium name="US DOE Joint Genome Institute"/>
            <person name="Lucas S."/>
            <person name="Copeland A."/>
            <person name="Lapidus A."/>
            <person name="Cheng J.-F."/>
            <person name="Bruce D."/>
            <person name="Goodwin L."/>
            <person name="Pitluck S."/>
            <person name="Munk A.C."/>
            <person name="Detter J.C."/>
            <person name="Han C."/>
            <person name="Tapia R."/>
            <person name="Larimer F."/>
            <person name="Land M."/>
            <person name="Hauser L."/>
            <person name="Kyrpides N."/>
            <person name="Ivanova N."/>
            <person name="Emerson D."/>
            <person name="Woyke T."/>
        </authorList>
    </citation>
    <scope>NUCLEOTIDE SEQUENCE [LARGE SCALE GENOMIC DNA]</scope>
    <source>
        <strain evidence="2 3">ES-1</strain>
    </source>
</reference>
<dbReference type="EMBL" id="CP001965">
    <property type="protein sequence ID" value="ADE10623.1"/>
    <property type="molecule type" value="Genomic_DNA"/>
</dbReference>
<evidence type="ECO:0000313" key="2">
    <source>
        <dbReference type="EMBL" id="ADE10623.1"/>
    </source>
</evidence>
<sequence length="162" mass="17925" precursor="true">MINRFSLVVFCIFVLHAQAYADTVSQTFFASCMPTSGQFSLRFDDVWNPSSLESSAIERRNGKPLVCEIEGVRLVAKYKGFSSVGRGQCDATPGGQLSLTMNGENFLKDALVNFCFDSIMSVDVFFQSAKDGEVKVCSRSKEGEAWECTYKPFSIPLSLPIK</sequence>
<proteinExistence type="predicted"/>
<evidence type="ECO:0000256" key="1">
    <source>
        <dbReference type="SAM" id="SignalP"/>
    </source>
</evidence>
<dbReference type="Proteomes" id="UP000001625">
    <property type="component" value="Chromosome"/>
</dbReference>
<organism evidence="2 3">
    <name type="scientific">Sideroxydans lithotrophicus (strain ES-1)</name>
    <dbReference type="NCBI Taxonomy" id="580332"/>
    <lineage>
        <taxon>Bacteria</taxon>
        <taxon>Pseudomonadati</taxon>
        <taxon>Pseudomonadota</taxon>
        <taxon>Betaproteobacteria</taxon>
        <taxon>Nitrosomonadales</taxon>
        <taxon>Gallionellaceae</taxon>
        <taxon>Sideroxydans</taxon>
    </lineage>
</organism>